<evidence type="ECO:0000256" key="7">
    <source>
        <dbReference type="ARBA" id="ARBA00023136"/>
    </source>
</evidence>
<evidence type="ECO:0000256" key="1">
    <source>
        <dbReference type="ARBA" id="ARBA00004651"/>
    </source>
</evidence>
<feature type="transmembrane region" description="Helical" evidence="9">
    <location>
        <begin position="81"/>
        <end position="101"/>
    </location>
</feature>
<reference evidence="10 11" key="1">
    <citation type="submission" date="2016-01" db="EMBL/GenBank/DDBJ databases">
        <authorList>
            <person name="Oliw E.H."/>
        </authorList>
    </citation>
    <scope>NUCLEOTIDE SEQUENCE [LARGE SCALE GENOMIC DNA]</scope>
    <source>
        <strain evidence="10 11">Zutra 3-1</strain>
    </source>
</reference>
<dbReference type="PANTHER" id="PTHR34295">
    <property type="entry name" value="BIOTIN TRANSPORTER BIOY"/>
    <property type="match status" value="1"/>
</dbReference>
<evidence type="ECO:0000256" key="9">
    <source>
        <dbReference type="SAM" id="Phobius"/>
    </source>
</evidence>
<keyword evidence="5 9" id="KW-0812">Transmembrane</keyword>
<name>A0A1S7Q2R3_9HYPH</name>
<evidence type="ECO:0000313" key="11">
    <source>
        <dbReference type="Proteomes" id="UP000191987"/>
    </source>
</evidence>
<evidence type="ECO:0000256" key="3">
    <source>
        <dbReference type="ARBA" id="ARBA00022448"/>
    </source>
</evidence>
<evidence type="ECO:0000313" key="10">
    <source>
        <dbReference type="EMBL" id="CUX30479.1"/>
    </source>
</evidence>
<dbReference type="Proteomes" id="UP000191987">
    <property type="component" value="Unassembled WGS sequence"/>
</dbReference>
<evidence type="ECO:0000256" key="5">
    <source>
        <dbReference type="ARBA" id="ARBA00022692"/>
    </source>
</evidence>
<evidence type="ECO:0000256" key="2">
    <source>
        <dbReference type="ARBA" id="ARBA00010692"/>
    </source>
</evidence>
<comment type="subcellular location">
    <subcellularLocation>
        <location evidence="1 8">Cell membrane</location>
        <topology evidence="1 8">Multi-pass membrane protein</topology>
    </subcellularLocation>
</comment>
<organism evidence="10 11">
    <name type="scientific">Agrobacterium deltaense Zutra 3/1</name>
    <dbReference type="NCBI Taxonomy" id="1183427"/>
    <lineage>
        <taxon>Bacteria</taxon>
        <taxon>Pseudomonadati</taxon>
        <taxon>Pseudomonadota</taxon>
        <taxon>Alphaproteobacteria</taxon>
        <taxon>Hyphomicrobiales</taxon>
        <taxon>Rhizobiaceae</taxon>
        <taxon>Rhizobium/Agrobacterium group</taxon>
        <taxon>Agrobacterium</taxon>
    </lineage>
</organism>
<evidence type="ECO:0000256" key="4">
    <source>
        <dbReference type="ARBA" id="ARBA00022475"/>
    </source>
</evidence>
<keyword evidence="7 8" id="KW-0472">Membrane</keyword>
<dbReference type="InterPro" id="IPR003784">
    <property type="entry name" value="BioY"/>
</dbReference>
<dbReference type="GO" id="GO:0015225">
    <property type="term" value="F:biotin transmembrane transporter activity"/>
    <property type="evidence" value="ECO:0007669"/>
    <property type="project" value="UniProtKB-UniRule"/>
</dbReference>
<keyword evidence="4 8" id="KW-1003">Cell membrane</keyword>
<dbReference type="EMBL" id="FBWG01000018">
    <property type="protein sequence ID" value="CUX30479.1"/>
    <property type="molecule type" value="Genomic_DNA"/>
</dbReference>
<evidence type="ECO:0000256" key="6">
    <source>
        <dbReference type="ARBA" id="ARBA00022989"/>
    </source>
</evidence>
<evidence type="ECO:0000256" key="8">
    <source>
        <dbReference type="PIRNR" id="PIRNR016661"/>
    </source>
</evidence>
<dbReference type="Gene3D" id="1.10.1760.20">
    <property type="match status" value="1"/>
</dbReference>
<feature type="transmembrane region" description="Helical" evidence="9">
    <location>
        <begin position="58"/>
        <end position="75"/>
    </location>
</feature>
<feature type="transmembrane region" description="Helical" evidence="9">
    <location>
        <begin position="32"/>
        <end position="51"/>
    </location>
</feature>
<sequence length="190" mass="19299">MSAMTTRDLVLISLFSAIIIALGLLPPITLGFVPVPITAQSLGVMLAGVVLGAKRGTLAVLLTILIAAIGLPVLSGGRGGLSIFTTPTTGFLIGWIAAVFVTGTLSEKLVNRSQSALTQGIGFFVASLIGGVVVLYAFGITYLALVVGLGFEKAFMGSLAFIPGDALKAVLAALAGRAVMAGYPLLPQRA</sequence>
<feature type="transmembrane region" description="Helical" evidence="9">
    <location>
        <begin position="9"/>
        <end position="26"/>
    </location>
</feature>
<dbReference type="Pfam" id="PF02632">
    <property type="entry name" value="BioY"/>
    <property type="match status" value="1"/>
</dbReference>
<gene>
    <name evidence="10" type="primary">bioY</name>
    <name evidence="10" type="ORF">AGR7C_Cc250008</name>
</gene>
<protein>
    <recommendedName>
        <fullName evidence="8">Biotin transporter</fullName>
    </recommendedName>
</protein>
<feature type="transmembrane region" description="Helical" evidence="9">
    <location>
        <begin position="121"/>
        <end position="146"/>
    </location>
</feature>
<keyword evidence="3 8" id="KW-0813">Transport</keyword>
<proteinExistence type="inferred from homology"/>
<keyword evidence="6 9" id="KW-1133">Transmembrane helix</keyword>
<accession>A0A1S7Q2R3</accession>
<comment type="similarity">
    <text evidence="2 8">Belongs to the BioY family.</text>
</comment>
<dbReference type="GO" id="GO:0005886">
    <property type="term" value="C:plasma membrane"/>
    <property type="evidence" value="ECO:0007669"/>
    <property type="project" value="UniProtKB-SubCell"/>
</dbReference>
<dbReference type="AlphaFoldDB" id="A0A1S7Q2R3"/>
<dbReference type="PANTHER" id="PTHR34295:SF4">
    <property type="entry name" value="BIOTIN TRANSPORTER BIOY-RELATED"/>
    <property type="match status" value="1"/>
</dbReference>
<dbReference type="PIRSF" id="PIRSF016661">
    <property type="entry name" value="BioY"/>
    <property type="match status" value="1"/>
</dbReference>